<dbReference type="PATRIC" id="fig|314722.6.peg.195"/>
<dbReference type="Gene3D" id="2.60.40.1120">
    <property type="entry name" value="Carboxypeptidase-like, regulatory domain"/>
    <property type="match status" value="1"/>
</dbReference>
<keyword evidence="3" id="KW-1134">Transmembrane beta strand</keyword>
<dbReference type="PANTHER" id="PTHR30069:SF46">
    <property type="entry name" value="OAR PROTEIN"/>
    <property type="match status" value="1"/>
</dbReference>
<keyword evidence="2" id="KW-0813">Transport</keyword>
<dbReference type="GO" id="GO:0030246">
    <property type="term" value="F:carbohydrate binding"/>
    <property type="evidence" value="ECO:0007669"/>
    <property type="project" value="InterPro"/>
</dbReference>
<evidence type="ECO:0000259" key="8">
    <source>
        <dbReference type="Pfam" id="PF25183"/>
    </source>
</evidence>
<dbReference type="OrthoDB" id="9768147at2"/>
<evidence type="ECO:0000256" key="7">
    <source>
        <dbReference type="SAM" id="SignalP"/>
    </source>
</evidence>
<dbReference type="SUPFAM" id="SSF56935">
    <property type="entry name" value="Porins"/>
    <property type="match status" value="1"/>
</dbReference>
<name>A0A0E3YZK1_9GAMM</name>
<feature type="signal peptide" evidence="7">
    <location>
        <begin position="1"/>
        <end position="31"/>
    </location>
</feature>
<dbReference type="GO" id="GO:0009279">
    <property type="term" value="C:cell outer membrane"/>
    <property type="evidence" value="ECO:0007669"/>
    <property type="project" value="UniProtKB-SubCell"/>
</dbReference>
<evidence type="ECO:0000313" key="10">
    <source>
        <dbReference type="Proteomes" id="UP000033067"/>
    </source>
</evidence>
<dbReference type="Pfam" id="PF25183">
    <property type="entry name" value="OMP_b-brl_4"/>
    <property type="match status" value="2"/>
</dbReference>
<dbReference type="InterPro" id="IPR036942">
    <property type="entry name" value="Beta-barrel_TonB_sf"/>
</dbReference>
<keyword evidence="10" id="KW-1185">Reference proteome</keyword>
<dbReference type="InterPro" id="IPR013784">
    <property type="entry name" value="Carb-bd-like_fold"/>
</dbReference>
<dbReference type="EMBL" id="CP011144">
    <property type="protein sequence ID" value="AKC85543.1"/>
    <property type="molecule type" value="Genomic_DNA"/>
</dbReference>
<proteinExistence type="predicted"/>
<keyword evidence="6" id="KW-0998">Cell outer membrane</keyword>
<gene>
    <name evidence="9" type="ORF">WQ53_00930</name>
</gene>
<evidence type="ECO:0000256" key="4">
    <source>
        <dbReference type="ARBA" id="ARBA00022692"/>
    </source>
</evidence>
<keyword evidence="7" id="KW-0732">Signal</keyword>
<protein>
    <submittedName>
        <fullName evidence="9">Membrane protein</fullName>
    </submittedName>
</protein>
<dbReference type="AlphaFoldDB" id="A0A0E3YZK1"/>
<feature type="domain" description="TonB-dependent transporter Oar-like beta-barrel" evidence="8">
    <location>
        <begin position="257"/>
        <end position="328"/>
    </location>
</feature>
<dbReference type="Gene3D" id="2.40.170.20">
    <property type="entry name" value="TonB-dependent receptor, beta-barrel domain"/>
    <property type="match status" value="1"/>
</dbReference>
<dbReference type="GO" id="GO:0015344">
    <property type="term" value="F:siderophore uptake transmembrane transporter activity"/>
    <property type="evidence" value="ECO:0007669"/>
    <property type="project" value="TreeGrafter"/>
</dbReference>
<dbReference type="PANTHER" id="PTHR30069">
    <property type="entry name" value="TONB-DEPENDENT OUTER MEMBRANE RECEPTOR"/>
    <property type="match status" value="1"/>
</dbReference>
<dbReference type="Proteomes" id="UP000033067">
    <property type="component" value="Chromosome"/>
</dbReference>
<accession>A0A0E3YZK1</accession>
<keyword evidence="4" id="KW-0812">Transmembrane</keyword>
<dbReference type="InterPro" id="IPR039426">
    <property type="entry name" value="TonB-dep_rcpt-like"/>
</dbReference>
<dbReference type="Pfam" id="PF13620">
    <property type="entry name" value="CarboxypepD_reg"/>
    <property type="match status" value="1"/>
</dbReference>
<keyword evidence="5" id="KW-0472">Membrane</keyword>
<dbReference type="RefSeq" id="WP_052629585.1">
    <property type="nucleotide sequence ID" value="NZ_CP011144.1"/>
</dbReference>
<sequence>MNGKRNGRPVRKLLTVALAGCLVLGAAPALAQSTGATIRGQVMADSAPASDAQVVVVNTATGLRRSVQAGANGGYSITGLPPGTYRIEAQSGGQTTTRELTVQVGQTATLNLGVGGVAETGPAGEATTLDTVQVVATAVETRTSEVATYISTRQIEALPQNSRNFLAFADTVPGVQFITDASGNTRLRSGAQSANAVNVFIDGVGQKNYVTTGGISGQDTSRGNPFPQSAIGEYKVITQNYKAEYDQLSSAAVVAATRSGSNQFEGSFFWDLTMTDWRARTDFERRPGATKAESRQEQYGVSFGGPIAQDVAHFFVAYEAKEFSSPRTFRLGAGYDLSGLPEEFQREFGNGTYTSPFKEDLYFGKVDWLIGENHYFELTAKYRDESETIQVGDERMPSAATFNTNEETRVDLRWQWTAGDWLNDAHITYEDAFWSPQPANFIPGYYLVTGNNGTSRDGTLIVRSGGSDNYQDKGQKGWSFQDDLTFTGWSGHTLKMGIKYKRVDLETLEQNRYNPQFYYDINESLSVPIQVRFGAPVAGFGDGTASSANTQFGIYIQDDWEVNEHLTLNLGVRWDVETTPSYEDYVTPVEVVTALQNSNTNLSNSGIDINDYISTGGNRDPDRNNWAPRFGFSYDLNADQRHVIFGGAGRSYDRNLFDYLQNEQSKASWGQYVYDFNTAMHPCDTATSAICREWDPNYLDPDYLRGTAVAGSGREVFLMNNNLVVPYSDQYGLGMRNMFGAWGHDWHTEVMYSYVRSHDGIAFLLGNRRDDGLFFPPDPPGATDPPPWGQGFAPFSNLILGQNALETRTHAVYLKLEKPYTRSSGWGATLAYTWTDSEQNSPIDGWPGAFNAEFIEDYGWFPGKVPENRVVASGIWDGPLGLTFSGKGVWSDATPRYYQNCNMPEWAFCHFASYTPDDDFKQVDLAVEKVFDTGSNVRLRLRFDVLNVFDWTNYAGYEDWRGGAGEPQNPLWGTPNAIALPTRTFKLGIGIDW</sequence>
<evidence type="ECO:0000256" key="1">
    <source>
        <dbReference type="ARBA" id="ARBA00004571"/>
    </source>
</evidence>
<evidence type="ECO:0000256" key="3">
    <source>
        <dbReference type="ARBA" id="ARBA00022452"/>
    </source>
</evidence>
<evidence type="ECO:0000256" key="6">
    <source>
        <dbReference type="ARBA" id="ARBA00023237"/>
    </source>
</evidence>
<dbReference type="KEGG" id="psuw:WQ53_00930"/>
<dbReference type="InterPro" id="IPR057601">
    <property type="entry name" value="Oar-like_b-barrel"/>
</dbReference>
<dbReference type="GO" id="GO:0044718">
    <property type="term" value="P:siderophore transmembrane transport"/>
    <property type="evidence" value="ECO:0007669"/>
    <property type="project" value="TreeGrafter"/>
</dbReference>
<feature type="domain" description="TonB-dependent transporter Oar-like beta-barrel" evidence="8">
    <location>
        <begin position="353"/>
        <end position="881"/>
    </location>
</feature>
<reference evidence="9 10" key="1">
    <citation type="journal article" date="2015" name="Genome Announc.">
        <title>Complete Genome Sequence of Pseudoxanthomonas suwonensis Strain J1, a Cellulose-Degrading Bacterium Isolated from Leaf- and Wood-Enriched Soil.</title>
        <authorList>
            <person name="Hou L."/>
            <person name="Jiang J."/>
            <person name="Xu Z."/>
            <person name="Zhou Y."/>
            <person name="Leung F.C."/>
        </authorList>
    </citation>
    <scope>NUCLEOTIDE SEQUENCE [LARGE SCALE GENOMIC DNA]</scope>
    <source>
        <strain evidence="9 10">J1</strain>
    </source>
</reference>
<evidence type="ECO:0000256" key="5">
    <source>
        <dbReference type="ARBA" id="ARBA00023136"/>
    </source>
</evidence>
<evidence type="ECO:0000313" key="9">
    <source>
        <dbReference type="EMBL" id="AKC85543.1"/>
    </source>
</evidence>
<evidence type="ECO:0000256" key="2">
    <source>
        <dbReference type="ARBA" id="ARBA00022448"/>
    </source>
</evidence>
<organism evidence="9 10">
    <name type="scientific">Pseudoxanthomonas suwonensis</name>
    <dbReference type="NCBI Taxonomy" id="314722"/>
    <lineage>
        <taxon>Bacteria</taxon>
        <taxon>Pseudomonadati</taxon>
        <taxon>Pseudomonadota</taxon>
        <taxon>Gammaproteobacteria</taxon>
        <taxon>Lysobacterales</taxon>
        <taxon>Lysobacteraceae</taxon>
        <taxon>Pseudoxanthomonas</taxon>
    </lineage>
</organism>
<comment type="subcellular location">
    <subcellularLocation>
        <location evidence="1">Cell outer membrane</location>
        <topology evidence="1">Multi-pass membrane protein</topology>
    </subcellularLocation>
</comment>
<feature type="chain" id="PRO_5002416338" evidence="7">
    <location>
        <begin position="32"/>
        <end position="993"/>
    </location>
</feature>
<dbReference type="SUPFAM" id="SSF49452">
    <property type="entry name" value="Starch-binding domain-like"/>
    <property type="match status" value="1"/>
</dbReference>